<protein>
    <submittedName>
        <fullName evidence="1">Uncharacterized protein</fullName>
    </submittedName>
</protein>
<dbReference type="AlphaFoldDB" id="A0A2P8C8V3"/>
<sequence>MPPESPEPTRPFRWDLVRRDQLGSLLGGTPEFFPEYLDEMVHCAARILALSADGDLYFVGRSADDLHDLLSGVLSGTSWRDRVRQLPLSLYQGDGARLTPAETRQLRVNLDADGLAPAALMRRDRPVVFTDLVASGSTFGNLHRLLRDWIAEERAPWDVIRTKLRYIGVTGRRRTSPNTWRWQQHAEWTAELPARAVRNVSMDERRWQYLAAAEPKITPSFRRTRWLDPSVAQPRHDDETRKALASAVALVEHGRGPEVRARILDRLRAEPAAKERWLRTFLPELRPR</sequence>
<keyword evidence="2" id="KW-1185">Reference proteome</keyword>
<dbReference type="EMBL" id="PYGA01000047">
    <property type="protein sequence ID" value="PSK81392.1"/>
    <property type="molecule type" value="Genomic_DNA"/>
</dbReference>
<dbReference type="RefSeq" id="WP_106587092.1">
    <property type="nucleotide sequence ID" value="NZ_PYGA01000047.1"/>
</dbReference>
<dbReference type="OrthoDB" id="7625563at2"/>
<reference evidence="1 2" key="1">
    <citation type="submission" date="2018-03" db="EMBL/GenBank/DDBJ databases">
        <title>Genomic Encyclopedia of Archaeal and Bacterial Type Strains, Phase II (KMG-II): from individual species to whole genera.</title>
        <authorList>
            <person name="Goeker M."/>
        </authorList>
    </citation>
    <scope>NUCLEOTIDE SEQUENCE [LARGE SCALE GENOMIC DNA]</scope>
    <source>
        <strain evidence="1 2">DSM 45312</strain>
    </source>
</reference>
<dbReference type="Proteomes" id="UP000240542">
    <property type="component" value="Unassembled WGS sequence"/>
</dbReference>
<gene>
    <name evidence="1" type="ORF">CLV63_1478</name>
</gene>
<evidence type="ECO:0000313" key="2">
    <source>
        <dbReference type="Proteomes" id="UP000240542"/>
    </source>
</evidence>
<accession>A0A2P8C8V3</accession>
<evidence type="ECO:0000313" key="1">
    <source>
        <dbReference type="EMBL" id="PSK81392.1"/>
    </source>
</evidence>
<comment type="caution">
    <text evidence="1">The sequence shown here is derived from an EMBL/GenBank/DDBJ whole genome shotgun (WGS) entry which is preliminary data.</text>
</comment>
<organism evidence="1 2">
    <name type="scientific">Murinocardiopsis flavida</name>
    <dbReference type="NCBI Taxonomy" id="645275"/>
    <lineage>
        <taxon>Bacteria</taxon>
        <taxon>Bacillati</taxon>
        <taxon>Actinomycetota</taxon>
        <taxon>Actinomycetes</taxon>
        <taxon>Streptosporangiales</taxon>
        <taxon>Nocardiopsidaceae</taxon>
        <taxon>Murinocardiopsis</taxon>
    </lineage>
</organism>
<name>A0A2P8C8V3_9ACTN</name>
<proteinExistence type="predicted"/>